<dbReference type="OrthoDB" id="3795253at2759"/>
<gene>
    <name evidence="2" type="ORF">DM02DRAFT_672788</name>
</gene>
<evidence type="ECO:0000256" key="1">
    <source>
        <dbReference type="SAM" id="MobiDB-lite"/>
    </source>
</evidence>
<evidence type="ECO:0000313" key="3">
    <source>
        <dbReference type="Proteomes" id="UP000244855"/>
    </source>
</evidence>
<sequence>MSSSTPPPPSSSPPTTLLLPTREIPIATTPSGLTPTTRSEAEAALMLNTSAQTDSAAPTNPPSTSFNPNPRRTPAPGITARAASSTNYENALKEAHMQASAASSDLSLTSPSSSSSLPPKIDSPLTSTLPSSMPPFPAPGEGVVPRVNPGVGVAPAGQAEMVRKAKPTGLSLGDLGRKQSWSGQDLKHVMQAPLMGQFAAQDDQKGYESTE</sequence>
<dbReference type="EMBL" id="KZ805395">
    <property type="protein sequence ID" value="PVH99305.1"/>
    <property type="molecule type" value="Genomic_DNA"/>
</dbReference>
<feature type="region of interest" description="Disordered" evidence="1">
    <location>
        <begin position="1"/>
        <end position="143"/>
    </location>
</feature>
<organism evidence="2 3">
    <name type="scientific">Periconia macrospinosa</name>
    <dbReference type="NCBI Taxonomy" id="97972"/>
    <lineage>
        <taxon>Eukaryota</taxon>
        <taxon>Fungi</taxon>
        <taxon>Dikarya</taxon>
        <taxon>Ascomycota</taxon>
        <taxon>Pezizomycotina</taxon>
        <taxon>Dothideomycetes</taxon>
        <taxon>Pleosporomycetidae</taxon>
        <taxon>Pleosporales</taxon>
        <taxon>Massarineae</taxon>
        <taxon>Periconiaceae</taxon>
        <taxon>Periconia</taxon>
    </lineage>
</organism>
<dbReference type="AlphaFoldDB" id="A0A2V1DMZ4"/>
<feature type="compositionally biased region" description="Low complexity" evidence="1">
    <location>
        <begin position="99"/>
        <end position="131"/>
    </location>
</feature>
<keyword evidence="3" id="KW-1185">Reference proteome</keyword>
<evidence type="ECO:0000313" key="2">
    <source>
        <dbReference type="EMBL" id="PVH99305.1"/>
    </source>
</evidence>
<feature type="compositionally biased region" description="Polar residues" evidence="1">
    <location>
        <begin position="28"/>
        <end position="38"/>
    </location>
</feature>
<name>A0A2V1DMZ4_9PLEO</name>
<proteinExistence type="predicted"/>
<protein>
    <submittedName>
        <fullName evidence="2">Uncharacterized protein</fullName>
    </submittedName>
</protein>
<accession>A0A2V1DMZ4</accession>
<feature type="compositionally biased region" description="Pro residues" evidence="1">
    <location>
        <begin position="1"/>
        <end position="12"/>
    </location>
</feature>
<reference evidence="2 3" key="1">
    <citation type="journal article" date="2018" name="Sci. Rep.">
        <title>Comparative genomics provides insights into the lifestyle and reveals functional heterogeneity of dark septate endophytic fungi.</title>
        <authorList>
            <person name="Knapp D.G."/>
            <person name="Nemeth J.B."/>
            <person name="Barry K."/>
            <person name="Hainaut M."/>
            <person name="Henrissat B."/>
            <person name="Johnson J."/>
            <person name="Kuo A."/>
            <person name="Lim J.H.P."/>
            <person name="Lipzen A."/>
            <person name="Nolan M."/>
            <person name="Ohm R.A."/>
            <person name="Tamas L."/>
            <person name="Grigoriev I.V."/>
            <person name="Spatafora J.W."/>
            <person name="Nagy L.G."/>
            <person name="Kovacs G.M."/>
        </authorList>
    </citation>
    <scope>NUCLEOTIDE SEQUENCE [LARGE SCALE GENOMIC DNA]</scope>
    <source>
        <strain evidence="2 3">DSE2036</strain>
    </source>
</reference>
<dbReference type="Proteomes" id="UP000244855">
    <property type="component" value="Unassembled WGS sequence"/>
</dbReference>
<feature type="compositionally biased region" description="Polar residues" evidence="1">
    <location>
        <begin position="47"/>
        <end position="57"/>
    </location>
</feature>